<accession>A0A6G7Y7Q7</accession>
<evidence type="ECO:0000256" key="4">
    <source>
        <dbReference type="PROSITE-ProRule" id="PRU00335"/>
    </source>
</evidence>
<evidence type="ECO:0000256" key="2">
    <source>
        <dbReference type="ARBA" id="ARBA00023125"/>
    </source>
</evidence>
<sequence length="199" mass="21871">MARLNTYPDDLRDRLIAAAYERLQQESPEQMSLRELAASVDTSTNAIYSIFGGKDALIKEVTRVARASFVAAQEPPADPTGDAVETFARGLRAYRDWARSHPSLYRLVFAGHPEQGAVTSLADETLQPLRDMIARLEGAGLLRDGTEEGRLMLVWAALHGHALLELSLWPSTTAADDLYEEHEQVLLRGLITDAALEAA</sequence>
<keyword evidence="7" id="KW-1185">Reference proteome</keyword>
<protein>
    <submittedName>
        <fullName evidence="6">TetR/AcrR family transcriptional regulator</fullName>
    </submittedName>
</protein>
<dbReference type="InterPro" id="IPR001647">
    <property type="entry name" value="HTH_TetR"/>
</dbReference>
<gene>
    <name evidence="6" type="ORF">G7070_10670</name>
</gene>
<dbReference type="InterPro" id="IPR009057">
    <property type="entry name" value="Homeodomain-like_sf"/>
</dbReference>
<keyword evidence="3" id="KW-0804">Transcription</keyword>
<dbReference type="KEGG" id="prv:G7070_10670"/>
<dbReference type="GO" id="GO:0000976">
    <property type="term" value="F:transcription cis-regulatory region binding"/>
    <property type="evidence" value="ECO:0007669"/>
    <property type="project" value="TreeGrafter"/>
</dbReference>
<dbReference type="Proteomes" id="UP000501058">
    <property type="component" value="Chromosome"/>
</dbReference>
<dbReference type="GO" id="GO:0003700">
    <property type="term" value="F:DNA-binding transcription factor activity"/>
    <property type="evidence" value="ECO:0007669"/>
    <property type="project" value="TreeGrafter"/>
</dbReference>
<reference evidence="6 7" key="1">
    <citation type="submission" date="2020-03" db="EMBL/GenBank/DDBJ databases">
        <title>Propioniciclava sp. nov., isolated from Hydrophilus acuminatus.</title>
        <authorList>
            <person name="Hyun D.-W."/>
            <person name="Bae J.-W."/>
        </authorList>
    </citation>
    <scope>NUCLEOTIDE SEQUENCE [LARGE SCALE GENOMIC DNA]</scope>
    <source>
        <strain evidence="6 7">HDW11</strain>
    </source>
</reference>
<dbReference type="AlphaFoldDB" id="A0A6G7Y7Q7"/>
<keyword evidence="1" id="KW-0805">Transcription regulation</keyword>
<feature type="domain" description="HTH tetR-type" evidence="5">
    <location>
        <begin position="9"/>
        <end position="69"/>
    </location>
</feature>
<dbReference type="Gene3D" id="1.10.357.10">
    <property type="entry name" value="Tetracycline Repressor, domain 2"/>
    <property type="match status" value="1"/>
</dbReference>
<name>A0A6G7Y7Q7_9ACTN</name>
<dbReference type="PANTHER" id="PTHR30055">
    <property type="entry name" value="HTH-TYPE TRANSCRIPTIONAL REGULATOR RUTR"/>
    <property type="match status" value="1"/>
</dbReference>
<dbReference type="InterPro" id="IPR025996">
    <property type="entry name" value="MT1864/Rv1816-like_C"/>
</dbReference>
<evidence type="ECO:0000259" key="5">
    <source>
        <dbReference type="PROSITE" id="PS50977"/>
    </source>
</evidence>
<keyword evidence="2 4" id="KW-0238">DNA-binding</keyword>
<evidence type="ECO:0000313" key="6">
    <source>
        <dbReference type="EMBL" id="QIK72647.1"/>
    </source>
</evidence>
<evidence type="ECO:0000256" key="3">
    <source>
        <dbReference type="ARBA" id="ARBA00023163"/>
    </source>
</evidence>
<dbReference type="SUPFAM" id="SSF46689">
    <property type="entry name" value="Homeodomain-like"/>
    <property type="match status" value="1"/>
</dbReference>
<dbReference type="SUPFAM" id="SSF48498">
    <property type="entry name" value="Tetracyclin repressor-like, C-terminal domain"/>
    <property type="match status" value="1"/>
</dbReference>
<dbReference type="PANTHER" id="PTHR30055:SF234">
    <property type="entry name" value="HTH-TYPE TRANSCRIPTIONAL REGULATOR BETI"/>
    <property type="match status" value="1"/>
</dbReference>
<dbReference type="PROSITE" id="PS50977">
    <property type="entry name" value="HTH_TETR_2"/>
    <property type="match status" value="1"/>
</dbReference>
<dbReference type="RefSeq" id="WP_166233721.1">
    <property type="nucleotide sequence ID" value="NZ_CP049865.1"/>
</dbReference>
<feature type="DNA-binding region" description="H-T-H motif" evidence="4">
    <location>
        <begin position="32"/>
        <end position="51"/>
    </location>
</feature>
<dbReference type="Pfam" id="PF00440">
    <property type="entry name" value="TetR_N"/>
    <property type="match status" value="1"/>
</dbReference>
<evidence type="ECO:0000256" key="1">
    <source>
        <dbReference type="ARBA" id="ARBA00023015"/>
    </source>
</evidence>
<proteinExistence type="predicted"/>
<dbReference type="InterPro" id="IPR036271">
    <property type="entry name" value="Tet_transcr_reg_TetR-rel_C_sf"/>
</dbReference>
<organism evidence="6 7">
    <name type="scientific">Propioniciclava coleopterorum</name>
    <dbReference type="NCBI Taxonomy" id="2714937"/>
    <lineage>
        <taxon>Bacteria</taxon>
        <taxon>Bacillati</taxon>
        <taxon>Actinomycetota</taxon>
        <taxon>Actinomycetes</taxon>
        <taxon>Propionibacteriales</taxon>
        <taxon>Propionibacteriaceae</taxon>
        <taxon>Propioniciclava</taxon>
    </lineage>
</organism>
<dbReference type="Pfam" id="PF13305">
    <property type="entry name" value="TetR_C_33"/>
    <property type="match status" value="1"/>
</dbReference>
<dbReference type="InterPro" id="IPR050109">
    <property type="entry name" value="HTH-type_TetR-like_transc_reg"/>
</dbReference>
<evidence type="ECO:0000313" key="7">
    <source>
        <dbReference type="Proteomes" id="UP000501058"/>
    </source>
</evidence>
<dbReference type="EMBL" id="CP049865">
    <property type="protein sequence ID" value="QIK72647.1"/>
    <property type="molecule type" value="Genomic_DNA"/>
</dbReference>